<dbReference type="AlphaFoldDB" id="A0A1T2L8V0"/>
<organism evidence="4 5">
    <name type="scientific">Solemya pervernicosa gill symbiont</name>
    <dbReference type="NCBI Taxonomy" id="642797"/>
    <lineage>
        <taxon>Bacteria</taxon>
        <taxon>Pseudomonadati</taxon>
        <taxon>Pseudomonadota</taxon>
        <taxon>Gammaproteobacteria</taxon>
        <taxon>sulfur-oxidizing symbionts</taxon>
    </lineage>
</organism>
<dbReference type="Pfam" id="PF26107">
    <property type="entry name" value="BrxR_CTD"/>
    <property type="match status" value="1"/>
</dbReference>
<reference evidence="4 5" key="1">
    <citation type="submission" date="2016-11" db="EMBL/GenBank/DDBJ databases">
        <title>Mixed transmission modes and dynamic genome evolution in an obligate animal-bacterial symbiosis.</title>
        <authorList>
            <person name="Russell S.L."/>
            <person name="Corbett-Detig R.B."/>
            <person name="Cavanaugh C.M."/>
        </authorList>
    </citation>
    <scope>NUCLEOTIDE SEQUENCE [LARGE SCALE GENOMIC DNA]</scope>
    <source>
        <strain evidence="4">Sveles-Q1</strain>
    </source>
</reference>
<feature type="domain" description="DNA-binding transcriptional repressor CapW winged helix-turn-helix" evidence="3">
    <location>
        <begin position="18"/>
        <end position="97"/>
    </location>
</feature>
<proteinExistence type="predicted"/>
<protein>
    <submittedName>
        <fullName evidence="4">WYL domain-containing protein</fullName>
    </submittedName>
</protein>
<comment type="caution">
    <text evidence="4">The sequence shown here is derived from an EMBL/GenBank/DDBJ whole genome shotgun (WGS) entry which is preliminary data.</text>
</comment>
<dbReference type="Pfam" id="PF26109">
    <property type="entry name" value="WHD_BrxR"/>
    <property type="match status" value="1"/>
</dbReference>
<dbReference type="InterPro" id="IPR059019">
    <property type="entry name" value="WHD_CapW"/>
</dbReference>
<dbReference type="InterPro" id="IPR059020">
    <property type="entry name" value="CapW_CTD"/>
</dbReference>
<feature type="domain" description="WYL" evidence="1">
    <location>
        <begin position="134"/>
        <end position="201"/>
    </location>
</feature>
<accession>A0A1T2L8V0</accession>
<dbReference type="EMBL" id="MPRL01000009">
    <property type="protein sequence ID" value="OOZ41462.1"/>
    <property type="molecule type" value="Genomic_DNA"/>
</dbReference>
<dbReference type="PANTHER" id="PTHR34580">
    <property type="match status" value="1"/>
</dbReference>
<dbReference type="OrthoDB" id="6400324at2"/>
<keyword evidence="5" id="KW-1185">Reference proteome</keyword>
<evidence type="ECO:0000313" key="4">
    <source>
        <dbReference type="EMBL" id="OOZ41462.1"/>
    </source>
</evidence>
<dbReference type="InterPro" id="IPR026881">
    <property type="entry name" value="WYL_dom"/>
</dbReference>
<feature type="domain" description="DNA-binding transcriptional repressor CapW C-terminal dimerisation" evidence="2">
    <location>
        <begin position="221"/>
        <end position="291"/>
    </location>
</feature>
<dbReference type="PANTHER" id="PTHR34580:SF3">
    <property type="entry name" value="PROTEIN PAFB"/>
    <property type="match status" value="1"/>
</dbReference>
<gene>
    <name evidence="4" type="ORF">BOW53_03555</name>
</gene>
<evidence type="ECO:0000259" key="2">
    <source>
        <dbReference type="Pfam" id="PF26107"/>
    </source>
</evidence>
<evidence type="ECO:0000313" key="5">
    <source>
        <dbReference type="Proteomes" id="UP000191110"/>
    </source>
</evidence>
<dbReference type="PROSITE" id="PS52050">
    <property type="entry name" value="WYL"/>
    <property type="match status" value="1"/>
</dbReference>
<name>A0A1T2L8V0_9GAMM</name>
<dbReference type="RefSeq" id="WP_078482754.1">
    <property type="nucleotide sequence ID" value="NZ_MPRL01000009.1"/>
</dbReference>
<evidence type="ECO:0000259" key="1">
    <source>
        <dbReference type="Pfam" id="PF13280"/>
    </source>
</evidence>
<dbReference type="Proteomes" id="UP000191110">
    <property type="component" value="Unassembled WGS sequence"/>
</dbReference>
<sequence>MAKPVKSVEEQLSELKWNTRQRLQYIEIMVFYCGVLTRNDVARAFGISDPAATKDISLYGRLAPENLIYKQALFGYVPGPNFTAIVSDLSPEAVLPMIAANLTSMNGPYGDSSIFSIPAERLPIPARLPHRTITAEVLRAVAQRRKVGITYRSLSDSDHDPVRIIEPHALCHNGLRWHIRAYSEQSFDFRDFVLSRITAAQLLDEEAESDAQYDEDWAESITLLLTPHPGLSEKKRQSLLIDYGAEDGIITIEVRRALLGYLLQQLSVDTSHDSSLNPDAYQLIVANRDEVEPFAEWAFR</sequence>
<dbReference type="InterPro" id="IPR016634">
    <property type="entry name" value="CapW-like"/>
</dbReference>
<dbReference type="PIRSF" id="PIRSF015558">
    <property type="entry name" value="Txn_reg_DeoR_prd"/>
    <property type="match status" value="1"/>
</dbReference>
<dbReference type="Pfam" id="PF13280">
    <property type="entry name" value="WYL"/>
    <property type="match status" value="1"/>
</dbReference>
<dbReference type="InterPro" id="IPR051534">
    <property type="entry name" value="CBASS_pafABC_assoc_protein"/>
</dbReference>
<evidence type="ECO:0000259" key="3">
    <source>
        <dbReference type="Pfam" id="PF26109"/>
    </source>
</evidence>